<dbReference type="EMBL" id="JACIDV010000018">
    <property type="protein sequence ID" value="MBB3948430.1"/>
    <property type="molecule type" value="Genomic_DNA"/>
</dbReference>
<gene>
    <name evidence="1" type="ORF">GGQ73_004417</name>
</gene>
<evidence type="ECO:0000313" key="2">
    <source>
        <dbReference type="Proteomes" id="UP000565286"/>
    </source>
</evidence>
<comment type="caution">
    <text evidence="1">The sequence shown here is derived from an EMBL/GenBank/DDBJ whole genome shotgun (WGS) entry which is preliminary data.</text>
</comment>
<protein>
    <submittedName>
        <fullName evidence="1">Uncharacterized protein</fullName>
    </submittedName>
</protein>
<dbReference type="AlphaFoldDB" id="A0A7W6CA13"/>
<keyword evidence="2" id="KW-1185">Reference proteome</keyword>
<proteinExistence type="predicted"/>
<dbReference type="Proteomes" id="UP000565286">
    <property type="component" value="Unassembled WGS sequence"/>
</dbReference>
<dbReference type="RefSeq" id="WP_183897761.1">
    <property type="nucleotide sequence ID" value="NZ_JACIDV010000018.1"/>
</dbReference>
<accession>A0A7W6CA13</accession>
<sequence>MLQPLSRAETMRASSSHSPDLFWSGWYQEILKLETAMFNVANANATITAFLIDPKVSTIEAVTMASDKLEIEVNQKLECLFTVTGEYADGFRIVSDKNAAMNGIHAFVESKDRDMIIAGKVVLFEVNEAGKIIDSTRSASMVSELVTTVIPVLDPIYDGGNDAPENGIRIHGTPLDGFRVRLRRSSPVVK</sequence>
<name>A0A7W6CA13_9HYPH</name>
<reference evidence="1 2" key="1">
    <citation type="submission" date="2020-08" db="EMBL/GenBank/DDBJ databases">
        <title>Genomic Encyclopedia of Type Strains, Phase IV (KMG-IV): sequencing the most valuable type-strain genomes for metagenomic binning, comparative biology and taxonomic classification.</title>
        <authorList>
            <person name="Goeker M."/>
        </authorList>
    </citation>
    <scope>NUCLEOTIDE SEQUENCE [LARGE SCALE GENOMIC DNA]</scope>
    <source>
        <strain evidence="1 2">DSM 26438</strain>
    </source>
</reference>
<organism evidence="1 2">
    <name type="scientific">Rhizobium skierniewicense</name>
    <dbReference type="NCBI Taxonomy" id="984260"/>
    <lineage>
        <taxon>Bacteria</taxon>
        <taxon>Pseudomonadati</taxon>
        <taxon>Pseudomonadota</taxon>
        <taxon>Alphaproteobacteria</taxon>
        <taxon>Hyphomicrobiales</taxon>
        <taxon>Rhizobiaceae</taxon>
        <taxon>Rhizobium/Agrobacterium group</taxon>
        <taxon>Rhizobium</taxon>
    </lineage>
</organism>
<evidence type="ECO:0000313" key="1">
    <source>
        <dbReference type="EMBL" id="MBB3948430.1"/>
    </source>
</evidence>